<dbReference type="RefSeq" id="WP_124845452.1">
    <property type="nucleotide sequence ID" value="NZ_RQZG01000015.1"/>
</dbReference>
<feature type="binding site" evidence="7">
    <location>
        <position position="503"/>
    </location>
    <ligand>
        <name>substrate</name>
    </ligand>
</feature>
<dbReference type="InterPro" id="IPR013785">
    <property type="entry name" value="Aldolase_TIM"/>
</dbReference>
<dbReference type="Pfam" id="PF16875">
    <property type="entry name" value="Glyco_hydro_36N"/>
    <property type="match status" value="1"/>
</dbReference>
<evidence type="ECO:0000313" key="10">
    <source>
        <dbReference type="EMBL" id="RRD03947.1"/>
    </source>
</evidence>
<keyword evidence="3 5" id="KW-0378">Hydrolase</keyword>
<accession>A0A3P1T350</accession>
<dbReference type="InterPro" id="IPR031704">
    <property type="entry name" value="Glyco_hydro_36_N"/>
</dbReference>
<evidence type="ECO:0000256" key="1">
    <source>
        <dbReference type="ARBA" id="ARBA00001255"/>
    </source>
</evidence>
<dbReference type="InterPro" id="IPR050985">
    <property type="entry name" value="Alpha-glycosidase_related"/>
</dbReference>
<feature type="binding site" evidence="7">
    <location>
        <begin position="456"/>
        <end position="460"/>
    </location>
    <ligand>
        <name>substrate</name>
    </ligand>
</feature>
<dbReference type="EMBL" id="RQZG01000015">
    <property type="protein sequence ID" value="RRD03947.1"/>
    <property type="molecule type" value="Genomic_DNA"/>
</dbReference>
<evidence type="ECO:0000256" key="3">
    <source>
        <dbReference type="ARBA" id="ARBA00022801"/>
    </source>
</evidence>
<dbReference type="EC" id="3.2.1.22" evidence="2 5"/>
<dbReference type="Pfam" id="PF16874">
    <property type="entry name" value="Glyco_hydro_36C"/>
    <property type="match status" value="1"/>
</dbReference>
<dbReference type="GO" id="GO:0004557">
    <property type="term" value="F:alpha-galactosidase activity"/>
    <property type="evidence" value="ECO:0007669"/>
    <property type="project" value="UniProtKB-UniRule"/>
</dbReference>
<dbReference type="CDD" id="cd14791">
    <property type="entry name" value="GH36"/>
    <property type="match status" value="1"/>
</dbReference>
<dbReference type="InterPro" id="IPR038417">
    <property type="entry name" value="Alpga-gal_N_sf"/>
</dbReference>
<evidence type="ECO:0000256" key="2">
    <source>
        <dbReference type="ARBA" id="ARBA00012755"/>
    </source>
</evidence>
<dbReference type="PANTHER" id="PTHR43053:SF3">
    <property type="entry name" value="ALPHA-GALACTOSIDASE C-RELATED"/>
    <property type="match status" value="1"/>
</dbReference>
<feature type="binding site" evidence="7">
    <location>
        <position position="183"/>
    </location>
    <ligand>
        <name>substrate</name>
    </ligand>
</feature>
<dbReference type="InterPro" id="IPR031705">
    <property type="entry name" value="Glyco_hydro_36_C"/>
</dbReference>
<comment type="caution">
    <text evidence="10">The sequence shown here is derived from an EMBL/GenBank/DDBJ whole genome shotgun (WGS) entry which is preliminary data.</text>
</comment>
<dbReference type="PROSITE" id="PS00512">
    <property type="entry name" value="ALPHA_GALACTOSIDASE"/>
    <property type="match status" value="1"/>
</dbReference>
<dbReference type="Gene3D" id="3.20.20.70">
    <property type="entry name" value="Aldolase class I"/>
    <property type="match status" value="1"/>
</dbReference>
<dbReference type="InterPro" id="IPR017853">
    <property type="entry name" value="GH"/>
</dbReference>
<dbReference type="InterPro" id="IPR002252">
    <property type="entry name" value="Glyco_hydro_36"/>
</dbReference>
<protein>
    <recommendedName>
        <fullName evidence="2 5">Alpha-galactosidase</fullName>
        <ecNumber evidence="2 5">3.2.1.22</ecNumber>
    </recommendedName>
</protein>
<dbReference type="Pfam" id="PF02065">
    <property type="entry name" value="Melibiase"/>
    <property type="match status" value="1"/>
</dbReference>
<keyword evidence="4 5" id="KW-0326">Glycosidase</keyword>
<organism evidence="10 11">
    <name type="scientific">Arachnia propionica</name>
    <dbReference type="NCBI Taxonomy" id="1750"/>
    <lineage>
        <taxon>Bacteria</taxon>
        <taxon>Bacillati</taxon>
        <taxon>Actinomycetota</taxon>
        <taxon>Actinomycetes</taxon>
        <taxon>Propionibacteriales</taxon>
        <taxon>Propionibacteriaceae</taxon>
        <taxon>Arachnia</taxon>
    </lineage>
</organism>
<evidence type="ECO:0000259" key="8">
    <source>
        <dbReference type="Pfam" id="PF16874"/>
    </source>
</evidence>
<evidence type="ECO:0000256" key="7">
    <source>
        <dbReference type="PIRSR" id="PIRSR005536-2"/>
    </source>
</evidence>
<feature type="active site" description="Proton donor" evidence="6">
    <location>
        <position position="525"/>
    </location>
</feature>
<feature type="domain" description="Glycosyl hydrolase family 36 N-terminal" evidence="9">
    <location>
        <begin position="24"/>
        <end position="268"/>
    </location>
</feature>
<evidence type="ECO:0000256" key="6">
    <source>
        <dbReference type="PIRSR" id="PIRSR005536-1"/>
    </source>
</evidence>
<dbReference type="OrthoDB" id="9758822at2"/>
<feature type="domain" description="Glycosyl hydrolase family 36 C-terminal" evidence="8">
    <location>
        <begin position="629"/>
        <end position="706"/>
    </location>
</feature>
<feature type="binding site" evidence="7">
    <location>
        <position position="423"/>
    </location>
    <ligand>
        <name>substrate</name>
    </ligand>
</feature>
<comment type="catalytic activity">
    <reaction evidence="1 5">
        <text>Hydrolysis of terminal, non-reducing alpha-D-galactose residues in alpha-D-galactosides, including galactose oligosaccharides, galactomannans and galactolipids.</text>
        <dbReference type="EC" id="3.2.1.22"/>
    </reaction>
</comment>
<dbReference type="InterPro" id="IPR000111">
    <property type="entry name" value="Glyco_hydro_27/36_CS"/>
</dbReference>
<evidence type="ECO:0000256" key="5">
    <source>
        <dbReference type="PIRNR" id="PIRNR005536"/>
    </source>
</evidence>
<sequence>MAHAWTVHLRDGGTAALIDVGDSGLPAVLHWGADWGEMEQHDLASAGQLLARAYVDNVPDIPLEAGVLPAPWTGWTGQPGVIGHREDGTGWSPHLSTRSVQVDGAPLAPGGRVTNARQAVFELSDPHVGLEATLTLRIAAGGVLEVTAMLRNTGNTPYWLDGLNLALPVPLEADEILDFTGRWAHERAPQRRRVVNGVHLREQRRGRPGFDSPTVMLCGSAGFGFREGRVWGLHVATGGNSRTYLERLPSGNQVLGGGEALSPGEIRLHPGDTHTGPTLYYTHGEGLDAAARRFHRWVRAQPGVPGVERPVTLNVWEAVGFDHSLLKLKELADVAHGIGVERYVLDDGWFLGRRDDTAGLGDWEVDPEVWPDGLHPLVDHVRGLGMQFGLWFEPEMVNPDSRLAREHPEWILAAHREWPVSWRNQQVLDLTIPEARELVWSRMDALVREYRLDYIKWDHNRDTFDAGHQAAGGRAVGGAQVAAALAIIDRLRADHPGLEIESCSSGGGRIDLEMARHVQRFWVSDCIDPLERQHMLRWSLQLMPPEVLGSHIASGRNQTTSRQHDLGFRAGTAVWGHLGVEWDLTEATTEELADLRAWITWFKAERPLLLGGDMVRDVVAQGPLWLHGVVAPDRRRALFALASIGTGPDEVPGRVRLPGLDAGMRYRVRAISPGRPPAGLIAPPWLAKGIEASGGVLEAVGLTAPSLHPDQVLIIEVTTSALNAEGVTS</sequence>
<dbReference type="SUPFAM" id="SSF51445">
    <property type="entry name" value="(Trans)glycosidases"/>
    <property type="match status" value="1"/>
</dbReference>
<evidence type="ECO:0000256" key="4">
    <source>
        <dbReference type="ARBA" id="ARBA00023295"/>
    </source>
</evidence>
<evidence type="ECO:0000313" key="11">
    <source>
        <dbReference type="Proteomes" id="UP000280819"/>
    </source>
</evidence>
<dbReference type="Proteomes" id="UP000280819">
    <property type="component" value="Unassembled WGS sequence"/>
</dbReference>
<feature type="active site" description="Nucleophile" evidence="6">
    <location>
        <position position="458"/>
    </location>
</feature>
<feature type="binding site" evidence="7">
    <location>
        <begin position="346"/>
        <end position="347"/>
    </location>
    <ligand>
        <name>substrate</name>
    </ligand>
</feature>
<dbReference type="GO" id="GO:0016052">
    <property type="term" value="P:carbohydrate catabolic process"/>
    <property type="evidence" value="ECO:0007669"/>
    <property type="project" value="InterPro"/>
</dbReference>
<comment type="similarity">
    <text evidence="5">Belongs to the glycosyl hydrolase.</text>
</comment>
<name>A0A3P1T350_9ACTN</name>
<proteinExistence type="inferred from homology"/>
<dbReference type="PRINTS" id="PR00743">
    <property type="entry name" value="GLHYDRLASE36"/>
</dbReference>
<dbReference type="PIRSF" id="PIRSF005536">
    <property type="entry name" value="Agal"/>
    <property type="match status" value="1"/>
</dbReference>
<feature type="binding site" evidence="7">
    <location>
        <position position="525"/>
    </location>
    <ligand>
        <name>substrate</name>
    </ligand>
</feature>
<dbReference type="Gene3D" id="2.70.98.60">
    <property type="entry name" value="alpha-galactosidase from lactobacil brevis"/>
    <property type="match status" value="1"/>
</dbReference>
<dbReference type="PANTHER" id="PTHR43053">
    <property type="entry name" value="GLYCOSIDASE FAMILY 31"/>
    <property type="match status" value="1"/>
</dbReference>
<reference evidence="10 11" key="1">
    <citation type="submission" date="2018-11" db="EMBL/GenBank/DDBJ databases">
        <title>Genomes From Bacteria Associated with the Canine Oral Cavity: a Test Case for Automated Genome-Based Taxonomic Assignment.</title>
        <authorList>
            <person name="Coil D.A."/>
            <person name="Jospin G."/>
            <person name="Darling A.E."/>
            <person name="Wallis C."/>
            <person name="Davis I.J."/>
            <person name="Harris S."/>
            <person name="Eisen J.A."/>
            <person name="Holcombe L.J."/>
            <person name="O'Flynn C."/>
        </authorList>
    </citation>
    <scope>NUCLEOTIDE SEQUENCE [LARGE SCALE GENOMIC DNA]</scope>
    <source>
        <strain evidence="10 11">OH887_COT-365</strain>
    </source>
</reference>
<dbReference type="AlphaFoldDB" id="A0A3P1T350"/>
<gene>
    <name evidence="10" type="ORF">EII34_12290</name>
</gene>
<evidence type="ECO:0000259" key="9">
    <source>
        <dbReference type="Pfam" id="PF16875"/>
    </source>
</evidence>